<gene>
    <name evidence="2" type="ORF">Psch_02498</name>
</gene>
<dbReference type="AlphaFoldDB" id="A0A4Y7R9H5"/>
<proteinExistence type="predicted"/>
<dbReference type="Proteomes" id="UP000298324">
    <property type="component" value="Unassembled WGS sequence"/>
</dbReference>
<sequence>MTSIAIAIGLGFFIIAAFIVKIAKRDIIKITCLSSYFIGN</sequence>
<name>A0A4Y7R9H5_9FIRM</name>
<keyword evidence="1" id="KW-0472">Membrane</keyword>
<comment type="caution">
    <text evidence="2">The sequence shown here is derived from an EMBL/GenBank/DDBJ whole genome shotgun (WGS) entry which is preliminary data.</text>
</comment>
<keyword evidence="1" id="KW-1133">Transmembrane helix</keyword>
<evidence type="ECO:0000313" key="3">
    <source>
        <dbReference type="Proteomes" id="UP000298324"/>
    </source>
</evidence>
<feature type="transmembrane region" description="Helical" evidence="1">
    <location>
        <begin position="6"/>
        <end position="23"/>
    </location>
</feature>
<accession>A0A4Y7R9H5</accession>
<keyword evidence="1" id="KW-0812">Transmembrane</keyword>
<organism evidence="2 3">
    <name type="scientific">Pelotomaculum schinkii</name>
    <dbReference type="NCBI Taxonomy" id="78350"/>
    <lineage>
        <taxon>Bacteria</taxon>
        <taxon>Bacillati</taxon>
        <taxon>Bacillota</taxon>
        <taxon>Clostridia</taxon>
        <taxon>Eubacteriales</taxon>
        <taxon>Desulfotomaculaceae</taxon>
        <taxon>Pelotomaculum</taxon>
    </lineage>
</organism>
<dbReference type="EMBL" id="QFGA01000002">
    <property type="protein sequence ID" value="TEB05457.1"/>
    <property type="molecule type" value="Genomic_DNA"/>
</dbReference>
<reference evidence="2 3" key="1">
    <citation type="journal article" date="2018" name="Environ. Microbiol.">
        <title>Novel energy conservation strategies and behaviour of Pelotomaculum schinkii driving syntrophic propionate catabolism.</title>
        <authorList>
            <person name="Hidalgo-Ahumada C.A.P."/>
            <person name="Nobu M.K."/>
            <person name="Narihiro T."/>
            <person name="Tamaki H."/>
            <person name="Liu W.T."/>
            <person name="Kamagata Y."/>
            <person name="Stams A.J.M."/>
            <person name="Imachi H."/>
            <person name="Sousa D.Z."/>
        </authorList>
    </citation>
    <scope>NUCLEOTIDE SEQUENCE [LARGE SCALE GENOMIC DNA]</scope>
    <source>
        <strain evidence="2 3">HH</strain>
    </source>
</reference>
<evidence type="ECO:0000313" key="2">
    <source>
        <dbReference type="EMBL" id="TEB05457.1"/>
    </source>
</evidence>
<evidence type="ECO:0000256" key="1">
    <source>
        <dbReference type="SAM" id="Phobius"/>
    </source>
</evidence>
<keyword evidence="3" id="KW-1185">Reference proteome</keyword>
<protein>
    <submittedName>
        <fullName evidence="2">Uncharacterized protein</fullName>
    </submittedName>
</protein>